<keyword evidence="1" id="KW-0472">Membrane</keyword>
<dbReference type="EMBL" id="FN543093">
    <property type="protein sequence ID" value="CBA33933.1"/>
    <property type="molecule type" value="Genomic_DNA"/>
</dbReference>
<proteinExistence type="predicted"/>
<dbReference type="HOGENOM" id="CLU_3342730_0_0_6"/>
<reference evidence="2 3" key="1">
    <citation type="journal article" date="2010" name="J. Bacteriol.">
        <title>Complete Genome Sequence of Cronobacter turicensis LMG 23827, a foodborne pathogen causing deaths in neonates.</title>
        <authorList>
            <person name="Stephan R."/>
            <person name="Lehner A."/>
            <person name="Tischler P."/>
            <person name="Rattei T."/>
        </authorList>
    </citation>
    <scope>NUCLEOTIDE SEQUENCE [LARGE SCALE GENOMIC DNA]</scope>
    <source>
        <strain evidence="3">DSM 18703 / CCUG 55852 / LMG 23827 / z3032</strain>
    </source>
</reference>
<evidence type="ECO:0000256" key="1">
    <source>
        <dbReference type="SAM" id="Phobius"/>
    </source>
</evidence>
<evidence type="ECO:0000313" key="3">
    <source>
        <dbReference type="Proteomes" id="UP000002069"/>
    </source>
</evidence>
<accession>C9Y151</accession>
<evidence type="ECO:0000313" key="2">
    <source>
        <dbReference type="EMBL" id="CBA33933.1"/>
    </source>
</evidence>
<name>C9Y151_CROTZ</name>
<keyword evidence="1" id="KW-0812">Transmembrane</keyword>
<dbReference type="Proteomes" id="UP000002069">
    <property type="component" value="Chromosome"/>
</dbReference>
<keyword evidence="1" id="KW-1133">Transmembrane helix</keyword>
<sequence length="37" mass="3880">MYLSAGHSGYLISEAASGGVSSYFLIAISQLAIKIFL</sequence>
<keyword evidence="3" id="KW-1185">Reference proteome</keyword>
<reference evidence="3" key="2">
    <citation type="journal article" date="2011" name="J. Bacteriol.">
        <title>Complete genome sequence of Cronobacter turicensis LMG 23827, a food-borne pathogen causing deaths in neonates.</title>
        <authorList>
            <person name="Stephan R."/>
            <person name="Lehner A."/>
            <person name="Tischler P."/>
            <person name="Rattei T."/>
        </authorList>
    </citation>
    <scope>NUCLEOTIDE SEQUENCE [LARGE SCALE GENOMIC DNA]</scope>
    <source>
        <strain evidence="3">DSM 18703 / CCUG 55852 / LMG 23827 / z3032</strain>
    </source>
</reference>
<protein>
    <submittedName>
        <fullName evidence="2">Uncharacterized protein</fullName>
    </submittedName>
</protein>
<feature type="transmembrane region" description="Helical" evidence="1">
    <location>
        <begin position="20"/>
        <end position="36"/>
    </location>
</feature>
<dbReference type="KEGG" id="ctu:CTU_36620"/>
<gene>
    <name evidence="2" type="ordered locus">Ctu_36620</name>
</gene>
<organism evidence="2 3">
    <name type="scientific">Cronobacter turicensis (strain DSM 18703 / CCUG 55852 / LMG 23827 / z3032)</name>
    <dbReference type="NCBI Taxonomy" id="693216"/>
    <lineage>
        <taxon>Bacteria</taxon>
        <taxon>Pseudomonadati</taxon>
        <taxon>Pseudomonadota</taxon>
        <taxon>Gammaproteobacteria</taxon>
        <taxon>Enterobacterales</taxon>
        <taxon>Enterobacteriaceae</taxon>
        <taxon>Cronobacter</taxon>
    </lineage>
</organism>
<dbReference type="AlphaFoldDB" id="C9Y151"/>